<accession>A0A7J7KDN6</accession>
<dbReference type="GO" id="GO:0019752">
    <property type="term" value="P:carboxylic acid metabolic process"/>
    <property type="evidence" value="ECO:0007669"/>
    <property type="project" value="InterPro"/>
</dbReference>
<comment type="subunit">
    <text evidence="3">Homodimer.</text>
</comment>
<comment type="similarity">
    <text evidence="2 12">Belongs to the group II decarboxylase family.</text>
</comment>
<evidence type="ECO:0000256" key="9">
    <source>
        <dbReference type="ARBA" id="ARBA00040968"/>
    </source>
</evidence>
<dbReference type="GO" id="GO:0004058">
    <property type="term" value="F:aromatic-L-amino-acid decarboxylase activity"/>
    <property type="evidence" value="ECO:0007669"/>
    <property type="project" value="UniProtKB-EC"/>
</dbReference>
<dbReference type="GO" id="GO:0006520">
    <property type="term" value="P:amino acid metabolic process"/>
    <property type="evidence" value="ECO:0007669"/>
    <property type="project" value="InterPro"/>
</dbReference>
<keyword evidence="7 12" id="KW-0456">Lyase</keyword>
<keyword evidence="6 11" id="KW-0663">Pyridoxal phosphate</keyword>
<dbReference type="GO" id="GO:0042427">
    <property type="term" value="P:serotonin biosynthetic process"/>
    <property type="evidence" value="ECO:0007669"/>
    <property type="project" value="TreeGrafter"/>
</dbReference>
<organism evidence="13 14">
    <name type="scientific">Bugula neritina</name>
    <name type="common">Brown bryozoan</name>
    <name type="synonym">Sertularia neritina</name>
    <dbReference type="NCBI Taxonomy" id="10212"/>
    <lineage>
        <taxon>Eukaryota</taxon>
        <taxon>Metazoa</taxon>
        <taxon>Spiralia</taxon>
        <taxon>Lophotrochozoa</taxon>
        <taxon>Bryozoa</taxon>
        <taxon>Gymnolaemata</taxon>
        <taxon>Cheilostomatida</taxon>
        <taxon>Flustrina</taxon>
        <taxon>Buguloidea</taxon>
        <taxon>Bugulidae</taxon>
        <taxon>Bugula</taxon>
    </lineage>
</organism>
<evidence type="ECO:0000256" key="8">
    <source>
        <dbReference type="ARBA" id="ARBA00038886"/>
    </source>
</evidence>
<dbReference type="PANTHER" id="PTHR11999:SF167">
    <property type="entry name" value="AROMATIC-L-AMINO-ACID DECARBOXYLASE"/>
    <property type="match status" value="1"/>
</dbReference>
<dbReference type="Gene3D" id="3.90.1150.10">
    <property type="entry name" value="Aspartate Aminotransferase, domain 1"/>
    <property type="match status" value="1"/>
</dbReference>
<dbReference type="Proteomes" id="UP000593567">
    <property type="component" value="Unassembled WGS sequence"/>
</dbReference>
<dbReference type="EMBL" id="VXIV02000732">
    <property type="protein sequence ID" value="KAF6036397.1"/>
    <property type="molecule type" value="Genomic_DNA"/>
</dbReference>
<dbReference type="InterPro" id="IPR015422">
    <property type="entry name" value="PyrdxlP-dep_Trfase_small"/>
</dbReference>
<dbReference type="Gene3D" id="3.40.640.10">
    <property type="entry name" value="Type I PLP-dependent aspartate aminotransferase-like (Major domain)"/>
    <property type="match status" value="1"/>
</dbReference>
<comment type="cofactor">
    <cofactor evidence="1 11 12">
        <name>pyridoxal 5'-phosphate</name>
        <dbReference type="ChEBI" id="CHEBI:597326"/>
    </cofactor>
</comment>
<evidence type="ECO:0000313" key="14">
    <source>
        <dbReference type="Proteomes" id="UP000593567"/>
    </source>
</evidence>
<evidence type="ECO:0000256" key="1">
    <source>
        <dbReference type="ARBA" id="ARBA00001933"/>
    </source>
</evidence>
<evidence type="ECO:0000256" key="10">
    <source>
        <dbReference type="ARBA" id="ARBA00041275"/>
    </source>
</evidence>
<evidence type="ECO:0000256" key="5">
    <source>
        <dbReference type="ARBA" id="ARBA00022793"/>
    </source>
</evidence>
<evidence type="ECO:0000256" key="6">
    <source>
        <dbReference type="ARBA" id="ARBA00022898"/>
    </source>
</evidence>
<keyword evidence="14" id="KW-1185">Reference proteome</keyword>
<dbReference type="Gene3D" id="1.20.1340.10">
    <property type="entry name" value="dopa decarboxylase, N-terminal domain"/>
    <property type="match status" value="1"/>
</dbReference>
<keyword evidence="4" id="KW-0127">Catecholamine biosynthesis</keyword>
<dbReference type="SUPFAM" id="SSF53383">
    <property type="entry name" value="PLP-dependent transferases"/>
    <property type="match status" value="1"/>
</dbReference>
<dbReference type="PANTHER" id="PTHR11999">
    <property type="entry name" value="GROUP II PYRIDOXAL-5-PHOSPHATE DECARBOXYLASE"/>
    <property type="match status" value="1"/>
</dbReference>
<evidence type="ECO:0000256" key="7">
    <source>
        <dbReference type="ARBA" id="ARBA00023239"/>
    </source>
</evidence>
<dbReference type="InterPro" id="IPR010977">
    <property type="entry name" value="Aromatic_deC"/>
</dbReference>
<dbReference type="AlphaFoldDB" id="A0A7J7KDN6"/>
<dbReference type="GO" id="GO:0005737">
    <property type="term" value="C:cytoplasm"/>
    <property type="evidence" value="ECO:0007669"/>
    <property type="project" value="TreeGrafter"/>
</dbReference>
<evidence type="ECO:0000256" key="11">
    <source>
        <dbReference type="PIRSR" id="PIRSR602129-50"/>
    </source>
</evidence>
<protein>
    <recommendedName>
        <fullName evidence="9">Aromatic-L-amino-acid decarboxylase</fullName>
        <ecNumber evidence="8">4.1.1.28</ecNumber>
    </recommendedName>
    <alternativeName>
        <fullName evidence="10">DOPA decarboxylase</fullName>
    </alternativeName>
</protein>
<dbReference type="PRINTS" id="PR00800">
    <property type="entry name" value="YHDCRBOXLASE"/>
</dbReference>
<dbReference type="PROSITE" id="PS00392">
    <property type="entry name" value="DDC_GAD_HDC_YDC"/>
    <property type="match status" value="1"/>
</dbReference>
<evidence type="ECO:0000256" key="2">
    <source>
        <dbReference type="ARBA" id="ARBA00009533"/>
    </source>
</evidence>
<dbReference type="InterPro" id="IPR015421">
    <property type="entry name" value="PyrdxlP-dep_Trfase_major"/>
</dbReference>
<comment type="caution">
    <text evidence="13">The sequence shown here is derived from an EMBL/GenBank/DDBJ whole genome shotgun (WGS) entry which is preliminary data.</text>
</comment>
<keyword evidence="5" id="KW-0210">Decarboxylase</keyword>
<dbReference type="Pfam" id="PF00282">
    <property type="entry name" value="Pyridoxal_deC"/>
    <property type="match status" value="1"/>
</dbReference>
<evidence type="ECO:0000256" key="4">
    <source>
        <dbReference type="ARBA" id="ARBA00022584"/>
    </source>
</evidence>
<gene>
    <name evidence="13" type="ORF">EB796_005298</name>
</gene>
<dbReference type="FunFam" id="3.40.640.10:FF:000025">
    <property type="entry name" value="Histidine decarboxylase"/>
    <property type="match status" value="1"/>
</dbReference>
<evidence type="ECO:0000256" key="3">
    <source>
        <dbReference type="ARBA" id="ARBA00011738"/>
    </source>
</evidence>
<dbReference type="CDD" id="cd06450">
    <property type="entry name" value="DOPA_deC_like"/>
    <property type="match status" value="1"/>
</dbReference>
<proteinExistence type="inferred from homology"/>
<dbReference type="InterPro" id="IPR002129">
    <property type="entry name" value="PyrdxlP-dep_de-COase"/>
</dbReference>
<feature type="modified residue" description="N6-(pyridoxal phosphate)lysine" evidence="11">
    <location>
        <position position="302"/>
    </location>
</feature>
<evidence type="ECO:0000313" key="13">
    <source>
        <dbReference type="EMBL" id="KAF6036397.1"/>
    </source>
</evidence>
<name>A0A7J7KDN6_BUGNE</name>
<dbReference type="GO" id="GO:0042423">
    <property type="term" value="P:catecholamine biosynthetic process"/>
    <property type="evidence" value="ECO:0007669"/>
    <property type="project" value="UniProtKB-KW"/>
</dbReference>
<dbReference type="GO" id="GO:0030170">
    <property type="term" value="F:pyridoxal phosphate binding"/>
    <property type="evidence" value="ECO:0007669"/>
    <property type="project" value="InterPro"/>
</dbReference>
<evidence type="ECO:0000256" key="12">
    <source>
        <dbReference type="RuleBase" id="RU000382"/>
    </source>
</evidence>
<reference evidence="13" key="1">
    <citation type="submission" date="2020-06" db="EMBL/GenBank/DDBJ databases">
        <title>Draft genome of Bugula neritina, a colonial animal packing powerful symbionts and potential medicines.</title>
        <authorList>
            <person name="Rayko M."/>
        </authorList>
    </citation>
    <scope>NUCLEOTIDE SEQUENCE [LARGE SCALE GENOMIC DNA]</scope>
    <source>
        <strain evidence="13">Kwan_BN1</strain>
    </source>
</reference>
<dbReference type="InterPro" id="IPR021115">
    <property type="entry name" value="Pyridoxal-P_BS"/>
</dbReference>
<dbReference type="EC" id="4.1.1.28" evidence="8"/>
<dbReference type="InterPro" id="IPR015424">
    <property type="entry name" value="PyrdxlP-dep_Trfase"/>
</dbReference>
<dbReference type="OrthoDB" id="639767at2759"/>
<sequence>MDSAALNRDGKDMLEYIAKFWDTLRERKPLHNVTPGYLTAPGVLPDRPPDEPEELKDVLADIDKYIMPGMTQWNHPHFFAYFPSSCSYPSIVADMLCSAVACIGFTWNSSPACTELEIVMMNWLGRLIQLPEVFLNTPTGRGGGIIQGTASEATLVALLAARSKKLDQIDPKKEFLGLIDKLVCYTSELAHSSVERASLIAHVKIKQLPTDSSYSVRGEVLQQAINEDRRNGLIPFYMVATIGTTSVCSYDNLKELGEVCAKENLWLHIDAAYAGNSIICPEYRYLIDGVELADSYNFNPHKWMMTNFDCSAMWFKDCHLVANAFNVDPLYLQHKHDNEVIDFRHLQIPLGRRFRSLKLWFGFRLLGVKALQENIRTQIALAKEFEKMVRGDRQYEIIGEVTMGLVCFRLKDTNAMNEALVKEINDVDRRIHLVPGEVDGTYFLRMAIASTKTTVEDVVFGWKVIQECVQNVKNNNIANGKPITNGVH</sequence>